<evidence type="ECO:0000313" key="1">
    <source>
        <dbReference type="EMBL" id="WVZ08028.1"/>
    </source>
</evidence>
<name>A0AAQ3RWT9_VIGMU</name>
<protein>
    <submittedName>
        <fullName evidence="1">Uncharacterized protein</fullName>
    </submittedName>
</protein>
<accession>A0AAQ3RWT9</accession>
<keyword evidence="2" id="KW-1185">Reference proteome</keyword>
<sequence length="102" mass="11653">MQLDFKAKKLALNSRCHREQHLSTFHSFSEIRKCSSKSKIGVALAAHSSCLRENVQSSNKKECHDSLLLSPFSFIEQLQGKADKCFSIHTWKGKRNKLDSFI</sequence>
<dbReference type="Proteomes" id="UP001374535">
    <property type="component" value="Chromosome 6"/>
</dbReference>
<organism evidence="1 2">
    <name type="scientific">Vigna mungo</name>
    <name type="common">Black gram</name>
    <name type="synonym">Phaseolus mungo</name>
    <dbReference type="NCBI Taxonomy" id="3915"/>
    <lineage>
        <taxon>Eukaryota</taxon>
        <taxon>Viridiplantae</taxon>
        <taxon>Streptophyta</taxon>
        <taxon>Embryophyta</taxon>
        <taxon>Tracheophyta</taxon>
        <taxon>Spermatophyta</taxon>
        <taxon>Magnoliopsida</taxon>
        <taxon>eudicotyledons</taxon>
        <taxon>Gunneridae</taxon>
        <taxon>Pentapetalae</taxon>
        <taxon>rosids</taxon>
        <taxon>fabids</taxon>
        <taxon>Fabales</taxon>
        <taxon>Fabaceae</taxon>
        <taxon>Papilionoideae</taxon>
        <taxon>50 kb inversion clade</taxon>
        <taxon>NPAAA clade</taxon>
        <taxon>indigoferoid/millettioid clade</taxon>
        <taxon>Phaseoleae</taxon>
        <taxon>Vigna</taxon>
    </lineage>
</organism>
<gene>
    <name evidence="1" type="ORF">V8G54_021374</name>
</gene>
<dbReference type="EMBL" id="CP144695">
    <property type="protein sequence ID" value="WVZ08028.1"/>
    <property type="molecule type" value="Genomic_DNA"/>
</dbReference>
<dbReference type="AlphaFoldDB" id="A0AAQ3RWT9"/>
<reference evidence="1 2" key="1">
    <citation type="journal article" date="2023" name="Life. Sci Alliance">
        <title>Evolutionary insights into 3D genome organization and epigenetic landscape of Vigna mungo.</title>
        <authorList>
            <person name="Junaid A."/>
            <person name="Singh B."/>
            <person name="Bhatia S."/>
        </authorList>
    </citation>
    <scope>NUCLEOTIDE SEQUENCE [LARGE SCALE GENOMIC DNA]</scope>
    <source>
        <strain evidence="1">Urdbean</strain>
    </source>
</reference>
<proteinExistence type="predicted"/>
<evidence type="ECO:0000313" key="2">
    <source>
        <dbReference type="Proteomes" id="UP001374535"/>
    </source>
</evidence>